<accession>A0AAW2DRZ4</accession>
<feature type="region of interest" description="Disordered" evidence="1">
    <location>
        <begin position="118"/>
        <end position="304"/>
    </location>
</feature>
<evidence type="ECO:0000313" key="2">
    <source>
        <dbReference type="EMBL" id="KAL0012249.1"/>
    </source>
</evidence>
<gene>
    <name evidence="2" type="ORF">SO802_007357</name>
</gene>
<evidence type="ECO:0008006" key="4">
    <source>
        <dbReference type="Google" id="ProtNLM"/>
    </source>
</evidence>
<dbReference type="Proteomes" id="UP001459277">
    <property type="component" value="Unassembled WGS sequence"/>
</dbReference>
<reference evidence="2 3" key="1">
    <citation type="submission" date="2024-01" db="EMBL/GenBank/DDBJ databases">
        <title>A telomere-to-telomere, gap-free genome of sweet tea (Lithocarpus litseifolius).</title>
        <authorList>
            <person name="Zhou J."/>
        </authorList>
    </citation>
    <scope>NUCLEOTIDE SEQUENCE [LARGE SCALE GENOMIC DNA]</scope>
    <source>
        <strain evidence="2">Zhou-2022a</strain>
        <tissue evidence="2">Leaf</tissue>
    </source>
</reference>
<feature type="compositionally biased region" description="Low complexity" evidence="1">
    <location>
        <begin position="156"/>
        <end position="185"/>
    </location>
</feature>
<feature type="compositionally biased region" description="Pro residues" evidence="1">
    <location>
        <begin position="254"/>
        <end position="264"/>
    </location>
</feature>
<feature type="compositionally biased region" description="Pro residues" evidence="1">
    <location>
        <begin position="217"/>
        <end position="247"/>
    </location>
</feature>
<feature type="compositionally biased region" description="Pro residues" evidence="1">
    <location>
        <begin position="278"/>
        <end position="287"/>
    </location>
</feature>
<keyword evidence="3" id="KW-1185">Reference proteome</keyword>
<comment type="caution">
    <text evidence="2">The sequence shown here is derived from an EMBL/GenBank/DDBJ whole genome shotgun (WGS) entry which is preliminary data.</text>
</comment>
<name>A0AAW2DRZ4_9ROSI</name>
<feature type="compositionally biased region" description="Basic and acidic residues" evidence="1">
    <location>
        <begin position="339"/>
        <end position="351"/>
    </location>
</feature>
<proteinExistence type="predicted"/>
<dbReference type="AlphaFoldDB" id="A0AAW2DRZ4"/>
<evidence type="ECO:0000313" key="3">
    <source>
        <dbReference type="Proteomes" id="UP001459277"/>
    </source>
</evidence>
<feature type="compositionally biased region" description="Polar residues" evidence="1">
    <location>
        <begin position="129"/>
        <end position="144"/>
    </location>
</feature>
<organism evidence="2 3">
    <name type="scientific">Lithocarpus litseifolius</name>
    <dbReference type="NCBI Taxonomy" id="425828"/>
    <lineage>
        <taxon>Eukaryota</taxon>
        <taxon>Viridiplantae</taxon>
        <taxon>Streptophyta</taxon>
        <taxon>Embryophyta</taxon>
        <taxon>Tracheophyta</taxon>
        <taxon>Spermatophyta</taxon>
        <taxon>Magnoliopsida</taxon>
        <taxon>eudicotyledons</taxon>
        <taxon>Gunneridae</taxon>
        <taxon>Pentapetalae</taxon>
        <taxon>rosids</taxon>
        <taxon>fabids</taxon>
        <taxon>Fagales</taxon>
        <taxon>Fagaceae</taxon>
        <taxon>Lithocarpus</taxon>
    </lineage>
</organism>
<sequence length="412" mass="44966">MFLEFLRNLRDPPQYSWGSSCLAWLYRELCRASEKEASQIGGALQLEWPDHVVYDDRLHRIDLHGKVEKNWREEHGPYILTLDMRQQRLCHAPPQTGEMPRDHACYRWYRTVTRKLGGVPASNGEAKNGQETESAAIVTPSTSAALLIPPTRGRRATASPSPSTSAARGRGRPATASPSTSAATSRGQLTTVSPSTSAATGRGRRATTRGVVTSPEIPAPIPHASPQPEVHPPIPDASPQFEVPPPMVDASPQPEAPSPTPPSQPSFDLGIPFHLTPPMHPETPSYPPTSSSAPTLPIDPPRTEPMTMIPTLGLYTEHHYPPTSSSFDPLGPPVGIDTVHPDTDVPDEHPPHQPSPPQGNFLGYDGESSEKSKLQMLEKDLEFGSNLNHLKTNRNYVTSSCDYSLWKLKANS</sequence>
<dbReference type="EMBL" id="JAZDWU010000002">
    <property type="protein sequence ID" value="KAL0012249.1"/>
    <property type="molecule type" value="Genomic_DNA"/>
</dbReference>
<evidence type="ECO:0000256" key="1">
    <source>
        <dbReference type="SAM" id="MobiDB-lite"/>
    </source>
</evidence>
<protein>
    <recommendedName>
        <fullName evidence="4">Aminotransferase-like plant mobile domain-containing protein</fullName>
    </recommendedName>
</protein>
<feature type="region of interest" description="Disordered" evidence="1">
    <location>
        <begin position="319"/>
        <end position="372"/>
    </location>
</feature>